<dbReference type="Pfam" id="PF02536">
    <property type="entry name" value="mTERF"/>
    <property type="match status" value="1"/>
</dbReference>
<name>A0A811MJS4_9POAL</name>
<accession>A0A811MJS4</accession>
<reference evidence="4" key="1">
    <citation type="submission" date="2020-10" db="EMBL/GenBank/DDBJ databases">
        <authorList>
            <person name="Han B."/>
            <person name="Lu T."/>
            <person name="Zhao Q."/>
            <person name="Huang X."/>
            <person name="Zhao Y."/>
        </authorList>
    </citation>
    <scope>NUCLEOTIDE SEQUENCE</scope>
</reference>
<dbReference type="FunFam" id="1.25.70.10:FF:000001">
    <property type="entry name" value="Mitochondrial transcription termination factor-like"/>
    <property type="match status" value="1"/>
</dbReference>
<dbReference type="EMBL" id="CAJGYO010000001">
    <property type="protein sequence ID" value="CAD6207402.1"/>
    <property type="molecule type" value="Genomic_DNA"/>
</dbReference>
<dbReference type="PANTHER" id="PTHR13068:SF102">
    <property type="entry name" value="OS11G0246100 PROTEIN"/>
    <property type="match status" value="1"/>
</dbReference>
<dbReference type="InterPro" id="IPR038538">
    <property type="entry name" value="MTERF_sf"/>
</dbReference>
<evidence type="ECO:0000313" key="4">
    <source>
        <dbReference type="EMBL" id="CAD6207402.1"/>
    </source>
</evidence>
<dbReference type="GO" id="GO:0003676">
    <property type="term" value="F:nucleic acid binding"/>
    <property type="evidence" value="ECO:0007669"/>
    <property type="project" value="InterPro"/>
</dbReference>
<dbReference type="SMART" id="SM00733">
    <property type="entry name" value="Mterf"/>
    <property type="match status" value="6"/>
</dbReference>
<gene>
    <name evidence="4" type="ORF">NCGR_LOCUS4934</name>
</gene>
<dbReference type="Gene3D" id="1.25.70.10">
    <property type="entry name" value="Transcription termination factor 3, mitochondrial"/>
    <property type="match status" value="2"/>
</dbReference>
<dbReference type="OrthoDB" id="2017321at2759"/>
<evidence type="ECO:0000256" key="1">
    <source>
        <dbReference type="ARBA" id="ARBA00007692"/>
    </source>
</evidence>
<dbReference type="GO" id="GO:0006353">
    <property type="term" value="P:DNA-templated transcription termination"/>
    <property type="evidence" value="ECO:0007669"/>
    <property type="project" value="UniProtKB-KW"/>
</dbReference>
<dbReference type="PANTHER" id="PTHR13068">
    <property type="entry name" value="CGI-12 PROTEIN-RELATED"/>
    <property type="match status" value="1"/>
</dbReference>
<keyword evidence="2" id="KW-0806">Transcription termination</keyword>
<keyword evidence="3" id="KW-0809">Transit peptide</keyword>
<sequence>MLRLRNSLFPLLRAASPLPSPIHRRACRLLSNSTSTAITPAPFSLEDYLVASCGLDPAQAREVSKKAFHELSRAGRRPSDELSSSRINSASNPDAILALLSGAGLSRDDIAAVVSADPLILRASVKNIAPRLLALQDRLGLSTPQIARFLLVGSRGLRDCDVIPRLEFFISFYGSFEQVLVAVKRCMTLLTASPERLIKPNIALLRQWGVQNIVQLCTDNAWVLTFKPERVKEFLLRAEELGVPPTSRMFRHAVATISRNSKDRVAAKLEFYKRILGVSESEVSTAVSKMPNILGFSDEILLRKIKFLVNEAAMEPRYIVERPVMFALSLEKRLVPRHYIMKVLQEKGLLDSNMSFYSVVALGEDTFKSKFIDRHKDSVPGLADTYAAARAGIVPSRI</sequence>
<evidence type="ECO:0000256" key="2">
    <source>
        <dbReference type="ARBA" id="ARBA00022472"/>
    </source>
</evidence>
<evidence type="ECO:0000313" key="5">
    <source>
        <dbReference type="Proteomes" id="UP000604825"/>
    </source>
</evidence>
<keyword evidence="5" id="KW-1185">Reference proteome</keyword>
<dbReference type="Proteomes" id="UP000604825">
    <property type="component" value="Unassembled WGS sequence"/>
</dbReference>
<evidence type="ECO:0000256" key="3">
    <source>
        <dbReference type="ARBA" id="ARBA00022946"/>
    </source>
</evidence>
<organism evidence="4 5">
    <name type="scientific">Miscanthus lutarioriparius</name>
    <dbReference type="NCBI Taxonomy" id="422564"/>
    <lineage>
        <taxon>Eukaryota</taxon>
        <taxon>Viridiplantae</taxon>
        <taxon>Streptophyta</taxon>
        <taxon>Embryophyta</taxon>
        <taxon>Tracheophyta</taxon>
        <taxon>Spermatophyta</taxon>
        <taxon>Magnoliopsida</taxon>
        <taxon>Liliopsida</taxon>
        <taxon>Poales</taxon>
        <taxon>Poaceae</taxon>
        <taxon>PACMAD clade</taxon>
        <taxon>Panicoideae</taxon>
        <taxon>Andropogonodae</taxon>
        <taxon>Andropogoneae</taxon>
        <taxon>Saccharinae</taxon>
        <taxon>Miscanthus</taxon>
    </lineage>
</organism>
<protein>
    <submittedName>
        <fullName evidence="4">Uncharacterized protein</fullName>
    </submittedName>
</protein>
<comment type="caution">
    <text evidence="4">The sequence shown here is derived from an EMBL/GenBank/DDBJ whole genome shotgun (WGS) entry which is preliminary data.</text>
</comment>
<keyword evidence="2" id="KW-0804">Transcription</keyword>
<comment type="similarity">
    <text evidence="1">Belongs to the mTERF family.</text>
</comment>
<keyword evidence="2" id="KW-0805">Transcription regulation</keyword>
<proteinExistence type="inferred from homology"/>
<dbReference type="InterPro" id="IPR003690">
    <property type="entry name" value="MTERF"/>
</dbReference>
<dbReference type="AlphaFoldDB" id="A0A811MJS4"/>